<accession>A0ACC2AI12</accession>
<protein>
    <submittedName>
        <fullName evidence="1">Uncharacterized protein</fullName>
    </submittedName>
</protein>
<organism evidence="1 2">
    <name type="scientific">Diphasiastrum complanatum</name>
    <name type="common">Issler's clubmoss</name>
    <name type="synonym">Lycopodium complanatum</name>
    <dbReference type="NCBI Taxonomy" id="34168"/>
    <lineage>
        <taxon>Eukaryota</taxon>
        <taxon>Viridiplantae</taxon>
        <taxon>Streptophyta</taxon>
        <taxon>Embryophyta</taxon>
        <taxon>Tracheophyta</taxon>
        <taxon>Lycopodiopsida</taxon>
        <taxon>Lycopodiales</taxon>
        <taxon>Lycopodiaceae</taxon>
        <taxon>Lycopodioideae</taxon>
        <taxon>Diphasiastrum</taxon>
    </lineage>
</organism>
<proteinExistence type="predicted"/>
<evidence type="ECO:0000313" key="2">
    <source>
        <dbReference type="Proteomes" id="UP001162992"/>
    </source>
</evidence>
<comment type="caution">
    <text evidence="1">The sequence shown here is derived from an EMBL/GenBank/DDBJ whole genome shotgun (WGS) entry which is preliminary data.</text>
</comment>
<reference evidence="2" key="1">
    <citation type="journal article" date="2024" name="Proc. Natl. Acad. Sci. U.S.A.">
        <title>Extraordinary preservation of gene collinearity over three hundred million years revealed in homosporous lycophytes.</title>
        <authorList>
            <person name="Li C."/>
            <person name="Wickell D."/>
            <person name="Kuo L.Y."/>
            <person name="Chen X."/>
            <person name="Nie B."/>
            <person name="Liao X."/>
            <person name="Peng D."/>
            <person name="Ji J."/>
            <person name="Jenkins J."/>
            <person name="Williams M."/>
            <person name="Shu S."/>
            <person name="Plott C."/>
            <person name="Barry K."/>
            <person name="Rajasekar S."/>
            <person name="Grimwood J."/>
            <person name="Han X."/>
            <person name="Sun S."/>
            <person name="Hou Z."/>
            <person name="He W."/>
            <person name="Dai G."/>
            <person name="Sun C."/>
            <person name="Schmutz J."/>
            <person name="Leebens-Mack J.H."/>
            <person name="Li F.W."/>
            <person name="Wang L."/>
        </authorList>
    </citation>
    <scope>NUCLEOTIDE SEQUENCE [LARGE SCALE GENOMIC DNA]</scope>
    <source>
        <strain evidence="2">cv. PW_Plant_1</strain>
    </source>
</reference>
<evidence type="ECO:0000313" key="1">
    <source>
        <dbReference type="EMBL" id="KAJ7517151.1"/>
    </source>
</evidence>
<gene>
    <name evidence="1" type="ORF">O6H91_21G012100</name>
</gene>
<sequence length="534" mass="57627">MLLWNELSHVQEATLIQLRPFSLSVRVVFSMFGDRADTKILPPLNAEIASDHTSGATLLNEVAAKTAEADQKAQNLLSEFLNPCSTEKLQATVKAESDSEVLELTKHIEMDTASISADEIASLRQKLASAQELESELAASSATLLTLQAELAATRESEVSLASIVTEANTNIIKTASEFERSRLAEANAIEVAEATAKELEEVKLKLQKMTDENASLPLVVESLKAEVEKARVELRALKKKDLQSTTAASLNADLEKAKAELSIALSAERKAQEAVASLTTALQQVTMEANEARVGAAIALEEAQTAKLETEQARATISIAEVQVEAAVKETEAAKKAEALAIEQLKSSKETIATASSENSEPASASIISKEEYEALKRKLQDTETLANKRAAAAIAQINAVEASKRELGAKLEAAKEEAKANDLAAKDALQRAEKAAAAKTAVEGELQKRRAESEQRRKIAELALSSPLYGGLLVGKPENQIVQMESLAQVLQIKIPSMDEKTIHLEQIVLPKKSYKRSISKSLASFISRKRD</sequence>
<keyword evidence="2" id="KW-1185">Reference proteome</keyword>
<dbReference type="EMBL" id="CM055112">
    <property type="protein sequence ID" value="KAJ7517151.1"/>
    <property type="molecule type" value="Genomic_DNA"/>
</dbReference>
<name>A0ACC2AI12_DIPCM</name>
<dbReference type="Proteomes" id="UP001162992">
    <property type="component" value="Chromosome 21"/>
</dbReference>